<dbReference type="GO" id="GO:0004222">
    <property type="term" value="F:metalloendopeptidase activity"/>
    <property type="evidence" value="ECO:0007669"/>
    <property type="project" value="InterPro"/>
</dbReference>
<dbReference type="Gene3D" id="1.10.287.470">
    <property type="entry name" value="Helix hairpin bin"/>
    <property type="match status" value="1"/>
</dbReference>
<dbReference type="InterPro" id="IPR041881">
    <property type="entry name" value="PqqD_sf"/>
</dbReference>
<evidence type="ECO:0000313" key="3">
    <source>
        <dbReference type="Proteomes" id="UP000217141"/>
    </source>
</evidence>
<sequence length="717" mass="79482">MANPFHSSSWFQVARLRPRLKGHVRVRRHRYRGQVWYVIDDGASGKAHRFPKGAYELAGRLDGTTTVEALWELLVERLGEDAPSQDDVIAALGQLHAADLLASDTLPDTGEAYERLKKERRQRWLQNLKSPMSVRINLVDPDRFLTRHMNLVAPLFSVAGVFLWLCVVVPALLLVGTNWNAMTGNLADRVLAADNLLLIALIYPLVKCIHELGHGFAAKNFGREVREMGVMLLILVPVPYVDASHVSILANKWQRALVGAAGMIAEVFIAALATFAWVLMEPGLARAIAFNIMLIAGVSTVLVNGNPFLRFDGYYILSDLIEIPNLGSRANRFWAHLVDKYIFRTPGVLPFDATPGEKRWFLFFAPAALIARMTMLIAIALFVAQKYFVVGVLIALWSLWSGLGLPVWKMFAHVVSSPQLHGNRKRAVRITLGVVGALLLALFAVPLPLHVNAQGIVWLPEEAHVRAGADGVITRLAASDGTPVKKGALLMQAENPVLEAEVEQIRWRLRELEAEADAELAGDLVKRQISQDAWREYSRRLVVQEQRLGDLGLTAGTDGTFILTQAPAQDLPGRYVQKGTLLGYVTPGYAAVARVVVPQDDIELVRARLRGVRFWLGSEPGKSWDGSIARAIPGGTFELPSEALSTTHGGSIPTDPGDEKGLTALNRVFLFDVSLPQQLRDARFGTRVHVRLQLGWEPVGWQFMRRLRQLFLTQFND</sequence>
<dbReference type="PANTHER" id="PTHR13325">
    <property type="entry name" value="PROTEASE M50 MEMBRANE-BOUND TRANSCRIPTION FACTOR SITE 2 PROTEASE"/>
    <property type="match status" value="1"/>
</dbReference>
<feature type="transmembrane region" description="Helical" evidence="1">
    <location>
        <begin position="230"/>
        <end position="250"/>
    </location>
</feature>
<dbReference type="Proteomes" id="UP000217141">
    <property type="component" value="Chromosome I"/>
</dbReference>
<feature type="transmembrane region" description="Helical" evidence="1">
    <location>
        <begin position="428"/>
        <end position="449"/>
    </location>
</feature>
<dbReference type="KEGG" id="shyd:CJD35_12070"/>
<dbReference type="SUPFAM" id="SSF111369">
    <property type="entry name" value="HlyD-like secretion proteins"/>
    <property type="match status" value="1"/>
</dbReference>
<reference evidence="2 3" key="1">
    <citation type="submission" date="2017-08" db="EMBL/GenBank/DDBJ databases">
        <title>Whole Genome Sequence of Sphingobium hydrophobicum C1: Insights into Adaption to the Electronic-waste Contaminated Sediment.</title>
        <authorList>
            <person name="Song D."/>
            <person name="Chen X."/>
            <person name="Xu M."/>
        </authorList>
    </citation>
    <scope>NUCLEOTIDE SEQUENCE [LARGE SCALE GENOMIC DNA]</scope>
    <source>
        <strain evidence="2 3">C1</strain>
    </source>
</reference>
<accession>A0A249MVA5</accession>
<feature type="transmembrane region" description="Helical" evidence="1">
    <location>
        <begin position="256"/>
        <end position="280"/>
    </location>
</feature>
<evidence type="ECO:0000256" key="1">
    <source>
        <dbReference type="SAM" id="Phobius"/>
    </source>
</evidence>
<organism evidence="2 3">
    <name type="scientific">Sphingobium xenophagum</name>
    <dbReference type="NCBI Taxonomy" id="121428"/>
    <lineage>
        <taxon>Bacteria</taxon>
        <taxon>Pseudomonadati</taxon>
        <taxon>Pseudomonadota</taxon>
        <taxon>Alphaproteobacteria</taxon>
        <taxon>Sphingomonadales</taxon>
        <taxon>Sphingomonadaceae</taxon>
        <taxon>Sphingobium</taxon>
    </lineage>
</organism>
<dbReference type="EMBL" id="CP022745">
    <property type="protein sequence ID" value="ASY45094.1"/>
    <property type="molecule type" value="Genomic_DNA"/>
</dbReference>
<protein>
    <submittedName>
        <fullName evidence="2">Peptidase M50</fullName>
    </submittedName>
</protein>
<gene>
    <name evidence="2" type="ORF">CJD35_12070</name>
</gene>
<dbReference type="InterPro" id="IPR001193">
    <property type="entry name" value="MBTPS2"/>
</dbReference>
<feature type="transmembrane region" description="Helical" evidence="1">
    <location>
        <begin position="196"/>
        <end position="218"/>
    </location>
</feature>
<dbReference type="Gene3D" id="2.40.50.100">
    <property type="match status" value="1"/>
</dbReference>
<feature type="transmembrane region" description="Helical" evidence="1">
    <location>
        <begin position="287"/>
        <end position="305"/>
    </location>
</feature>
<dbReference type="GO" id="GO:0031293">
    <property type="term" value="P:membrane protein intracellular domain proteolysis"/>
    <property type="evidence" value="ECO:0007669"/>
    <property type="project" value="TreeGrafter"/>
</dbReference>
<dbReference type="PANTHER" id="PTHR13325:SF3">
    <property type="entry name" value="MEMBRANE-BOUND TRANSCRIPTION FACTOR SITE-2 PROTEASE"/>
    <property type="match status" value="1"/>
</dbReference>
<proteinExistence type="predicted"/>
<dbReference type="RefSeq" id="WP_017182487.1">
    <property type="nucleotide sequence ID" value="NZ_CP022745.1"/>
</dbReference>
<name>A0A249MVA5_SPHXE</name>
<dbReference type="GO" id="GO:0016020">
    <property type="term" value="C:membrane"/>
    <property type="evidence" value="ECO:0007669"/>
    <property type="project" value="InterPro"/>
</dbReference>
<dbReference type="AlphaFoldDB" id="A0A249MVA5"/>
<dbReference type="Gene3D" id="1.10.10.1150">
    <property type="entry name" value="Coenzyme PQQ synthesis protein D (PqqD)"/>
    <property type="match status" value="1"/>
</dbReference>
<keyword evidence="1" id="KW-0472">Membrane</keyword>
<feature type="transmembrane region" description="Helical" evidence="1">
    <location>
        <begin position="387"/>
        <end position="408"/>
    </location>
</feature>
<feature type="transmembrane region" description="Helical" evidence="1">
    <location>
        <begin position="360"/>
        <end position="382"/>
    </location>
</feature>
<keyword evidence="1" id="KW-1133">Transmembrane helix</keyword>
<dbReference type="GO" id="GO:0005737">
    <property type="term" value="C:cytoplasm"/>
    <property type="evidence" value="ECO:0007669"/>
    <property type="project" value="TreeGrafter"/>
</dbReference>
<feature type="transmembrane region" description="Helical" evidence="1">
    <location>
        <begin position="151"/>
        <end position="176"/>
    </location>
</feature>
<evidence type="ECO:0000313" key="2">
    <source>
        <dbReference type="EMBL" id="ASY45094.1"/>
    </source>
</evidence>
<keyword evidence="1" id="KW-0812">Transmembrane</keyword>